<dbReference type="Pfam" id="PF00155">
    <property type="entry name" value="Aminotran_1_2"/>
    <property type="match status" value="1"/>
</dbReference>
<dbReference type="Gene3D" id="3.40.640.10">
    <property type="entry name" value="Type I PLP-dependent aspartate aminotransferase-like (Major domain)"/>
    <property type="match status" value="1"/>
</dbReference>
<keyword evidence="3" id="KW-0805">Transcription regulation</keyword>
<dbReference type="SMR" id="A0A0H3AC70"/>
<dbReference type="RefSeq" id="WP_010937341.1">
    <property type="nucleotide sequence ID" value="NC_008751.1"/>
</dbReference>
<dbReference type="InterPro" id="IPR036390">
    <property type="entry name" value="WH_DNA-bd_sf"/>
</dbReference>
<dbReference type="InterPro" id="IPR000524">
    <property type="entry name" value="Tscrpt_reg_HTH_GntR"/>
</dbReference>
<comment type="similarity">
    <text evidence="1">In the C-terminal section; belongs to the class-I pyridoxal-phosphate-dependent aminotransferase family.</text>
</comment>
<dbReference type="CDD" id="cd07377">
    <property type="entry name" value="WHTH_GntR"/>
    <property type="match status" value="1"/>
</dbReference>
<dbReference type="InterPro" id="IPR015422">
    <property type="entry name" value="PyrdxlP-dep_Trfase_small"/>
</dbReference>
<keyword evidence="2" id="KW-0663">Pyridoxal phosphate</keyword>
<dbReference type="InterPro" id="IPR051446">
    <property type="entry name" value="HTH_trans_reg/aminotransferase"/>
</dbReference>
<evidence type="ECO:0000256" key="2">
    <source>
        <dbReference type="ARBA" id="ARBA00022898"/>
    </source>
</evidence>
<dbReference type="Proteomes" id="UP000009173">
    <property type="component" value="Chromosome"/>
</dbReference>
<dbReference type="SMART" id="SM00345">
    <property type="entry name" value="HTH_GNTR"/>
    <property type="match status" value="1"/>
</dbReference>
<dbReference type="InterPro" id="IPR015424">
    <property type="entry name" value="PyrdxlP-dep_Trfase"/>
</dbReference>
<dbReference type="AlphaFoldDB" id="A0A0H3AC70"/>
<dbReference type="CDD" id="cd00609">
    <property type="entry name" value="AAT_like"/>
    <property type="match status" value="1"/>
</dbReference>
<dbReference type="PANTHER" id="PTHR46577">
    <property type="entry name" value="HTH-TYPE TRANSCRIPTIONAL REGULATORY PROTEIN GABR"/>
    <property type="match status" value="1"/>
</dbReference>
<keyword evidence="4" id="KW-0238">DNA-binding</keyword>
<dbReference type="Gene3D" id="3.90.1150.10">
    <property type="entry name" value="Aspartate Aminotransferase, domain 1"/>
    <property type="match status" value="1"/>
</dbReference>
<evidence type="ECO:0000256" key="3">
    <source>
        <dbReference type="ARBA" id="ARBA00023015"/>
    </source>
</evidence>
<proteinExistence type="inferred from homology"/>
<accession>A0A0H3AC70</accession>
<dbReference type="SUPFAM" id="SSF46785">
    <property type="entry name" value="Winged helix' DNA-binding domain"/>
    <property type="match status" value="1"/>
</dbReference>
<dbReference type="GO" id="GO:0003677">
    <property type="term" value="F:DNA binding"/>
    <property type="evidence" value="ECO:0007669"/>
    <property type="project" value="UniProtKB-KW"/>
</dbReference>
<dbReference type="GO" id="GO:0003700">
    <property type="term" value="F:DNA-binding transcription factor activity"/>
    <property type="evidence" value="ECO:0007669"/>
    <property type="project" value="InterPro"/>
</dbReference>
<reference evidence="8" key="1">
    <citation type="journal article" date="2009" name="Environ. Microbiol.">
        <title>Contribution of mobile genetic elements to Desulfovibrio vulgaris genome plasticity.</title>
        <authorList>
            <person name="Walker C.B."/>
            <person name="Stolyar S."/>
            <person name="Chivian D."/>
            <person name="Pinel N."/>
            <person name="Gabster J.A."/>
            <person name="Dehal P.S."/>
            <person name="He Z."/>
            <person name="Yang Z.K."/>
            <person name="Yen H.C."/>
            <person name="Zhou J."/>
            <person name="Wall J.D."/>
            <person name="Hazen T.C."/>
            <person name="Arkin A.P."/>
            <person name="Stahl D.A."/>
        </authorList>
    </citation>
    <scope>NUCLEOTIDE SEQUENCE [LARGE SCALE GENOMIC DNA]</scope>
    <source>
        <strain evidence="8">DP4</strain>
    </source>
</reference>
<evidence type="ECO:0000256" key="5">
    <source>
        <dbReference type="ARBA" id="ARBA00023163"/>
    </source>
</evidence>
<gene>
    <name evidence="7" type="ordered locus">Dvul_2931</name>
</gene>
<dbReference type="Pfam" id="PF00392">
    <property type="entry name" value="GntR"/>
    <property type="match status" value="1"/>
</dbReference>
<dbReference type="KEGG" id="dvl:Dvul_2931"/>
<dbReference type="GO" id="GO:0030170">
    <property type="term" value="F:pyridoxal phosphate binding"/>
    <property type="evidence" value="ECO:0007669"/>
    <property type="project" value="InterPro"/>
</dbReference>
<evidence type="ECO:0000313" key="8">
    <source>
        <dbReference type="Proteomes" id="UP000009173"/>
    </source>
</evidence>
<dbReference type="InterPro" id="IPR036388">
    <property type="entry name" value="WH-like_DNA-bd_sf"/>
</dbReference>
<dbReference type="Gene3D" id="1.10.10.10">
    <property type="entry name" value="Winged helix-like DNA-binding domain superfamily/Winged helix DNA-binding domain"/>
    <property type="match status" value="1"/>
</dbReference>
<dbReference type="InterPro" id="IPR004839">
    <property type="entry name" value="Aminotransferase_I/II_large"/>
</dbReference>
<evidence type="ECO:0000256" key="1">
    <source>
        <dbReference type="ARBA" id="ARBA00005384"/>
    </source>
</evidence>
<evidence type="ECO:0000313" key="7">
    <source>
        <dbReference type="EMBL" id="ABM29942.1"/>
    </source>
</evidence>
<dbReference type="HOGENOM" id="CLU_017584_0_0_7"/>
<dbReference type="EMBL" id="CP000527">
    <property type="protein sequence ID" value="ABM29942.1"/>
    <property type="molecule type" value="Genomic_DNA"/>
</dbReference>
<dbReference type="PROSITE" id="PS50949">
    <property type="entry name" value="HTH_GNTR"/>
    <property type="match status" value="1"/>
</dbReference>
<dbReference type="PANTHER" id="PTHR46577:SF2">
    <property type="entry name" value="TRANSCRIPTIONAL REGULATORY PROTEIN"/>
    <property type="match status" value="1"/>
</dbReference>
<protein>
    <submittedName>
        <fullName evidence="7">Transcriptional regulator, GntR family</fullName>
    </submittedName>
</protein>
<organism evidence="7 8">
    <name type="scientific">Nitratidesulfovibrio vulgaris (strain DP4)</name>
    <name type="common">Desulfovibrio vulgaris</name>
    <dbReference type="NCBI Taxonomy" id="391774"/>
    <lineage>
        <taxon>Bacteria</taxon>
        <taxon>Pseudomonadati</taxon>
        <taxon>Thermodesulfobacteriota</taxon>
        <taxon>Desulfovibrionia</taxon>
        <taxon>Desulfovibrionales</taxon>
        <taxon>Desulfovibrionaceae</taxon>
        <taxon>Nitratidesulfovibrio</taxon>
    </lineage>
</organism>
<feature type="domain" description="HTH gntR-type" evidence="6">
    <location>
        <begin position="12"/>
        <end position="80"/>
    </location>
</feature>
<evidence type="ECO:0000259" key="6">
    <source>
        <dbReference type="PROSITE" id="PS50949"/>
    </source>
</evidence>
<sequence>MPPRPPRDGESPFAYHQVERHVTRMIEDGRWRTGDRLPSLRQIATSMGVSIATVVHAYTELERKGVIEARPRSGHYVGAAISALPTPAAREQALAGPRVVNRSRLISTVLEAVGNHELVPFGVLCPDTSLLPLKALVRIMGETMRSAPQVATGYETVQGNAELRRRIAWRMGECGMDVSAEGLVITTGAVEALYIALRALTRPGDIVVIQSPTYYCFLQLLETLGLRAIEAPSSPEKGIDPEAVRHIVDRHRVACCIFSPNFNNPDGSLTPDDAKREILDILAPRGIHVIEDDVAADLHYGPVRPSTFSQYDRHGLVTLCSSFSKTVAPGFRVGWMAPGRIFDKAMEVKATTNVCCPTPTQMALARYLEQGLLQRHLRRLRTALVRQMEAMRQTIACSFPEGTSATRPLGGGVLWVRLPEGTDGTELFYRARDAGIAIAPGSIFSTQDSYTNYVRLGCNGVWDDRMAQGLRTLGELARLCTPEARALAPQGDTTGGCDVR</sequence>
<dbReference type="SUPFAM" id="SSF53383">
    <property type="entry name" value="PLP-dependent transferases"/>
    <property type="match status" value="1"/>
</dbReference>
<evidence type="ECO:0000256" key="4">
    <source>
        <dbReference type="ARBA" id="ARBA00023125"/>
    </source>
</evidence>
<name>A0A0H3AC70_NITV4</name>
<dbReference type="InterPro" id="IPR015421">
    <property type="entry name" value="PyrdxlP-dep_Trfase_major"/>
</dbReference>
<keyword evidence="5" id="KW-0804">Transcription</keyword>